<keyword evidence="2" id="KW-0255">Endonuclease</keyword>
<protein>
    <submittedName>
        <fullName evidence="2">Type I restriction endonuclease</fullName>
    </submittedName>
</protein>
<dbReference type="InterPro" id="IPR021810">
    <property type="entry name" value="T1RH-like_C"/>
</dbReference>
<reference evidence="2 3" key="1">
    <citation type="submission" date="2017-09" db="EMBL/GenBank/DDBJ databases">
        <title>Pseudomonas abyssi sp. nov. isolated from Abyssopelagic Water.</title>
        <authorList>
            <person name="Wei Y."/>
        </authorList>
    </citation>
    <scope>NUCLEOTIDE SEQUENCE [LARGE SCALE GENOMIC DNA]</scope>
    <source>
        <strain evidence="2 3">MT5</strain>
    </source>
</reference>
<evidence type="ECO:0000313" key="2">
    <source>
        <dbReference type="EMBL" id="PBK02708.1"/>
    </source>
</evidence>
<dbReference type="GO" id="GO:0004519">
    <property type="term" value="F:endonuclease activity"/>
    <property type="evidence" value="ECO:0007669"/>
    <property type="project" value="UniProtKB-KW"/>
</dbReference>
<accession>A0A2A3MD28</accession>
<comment type="caution">
    <text evidence="2">The sequence shown here is derived from an EMBL/GenBank/DDBJ whole genome shotgun (WGS) entry which is preliminary data.</text>
</comment>
<dbReference type="EMBL" id="NTMR01000030">
    <property type="protein sequence ID" value="PBK02708.1"/>
    <property type="molecule type" value="Genomic_DNA"/>
</dbReference>
<feature type="non-terminal residue" evidence="2">
    <location>
        <position position="1"/>
    </location>
</feature>
<proteinExistence type="predicted"/>
<organism evidence="2 3">
    <name type="scientific">Pseudomonas abyssi</name>
    <dbReference type="NCBI Taxonomy" id="170540"/>
    <lineage>
        <taxon>Bacteria</taxon>
        <taxon>Pseudomonadati</taxon>
        <taxon>Pseudomonadota</taxon>
        <taxon>Gammaproteobacteria</taxon>
        <taxon>Pseudomonadales</taxon>
        <taxon>Pseudomonadaceae</taxon>
        <taxon>Pseudomonas</taxon>
    </lineage>
</organism>
<evidence type="ECO:0000259" key="1">
    <source>
        <dbReference type="Pfam" id="PF11867"/>
    </source>
</evidence>
<keyword evidence="2" id="KW-0378">Hydrolase</keyword>
<dbReference type="RefSeq" id="WP_133065924.1">
    <property type="nucleotide sequence ID" value="NZ_NTMR01000030.1"/>
</dbReference>
<keyword evidence="3" id="KW-1185">Reference proteome</keyword>
<evidence type="ECO:0000313" key="3">
    <source>
        <dbReference type="Proteomes" id="UP000242313"/>
    </source>
</evidence>
<dbReference type="AlphaFoldDB" id="A0A2A3MD28"/>
<sequence length="167" mass="19296">HSVFAAATNKTKGIDFAKKFKALVEHYNERREEDVLVSEVLEEFSDEIVGLIQALKSERDSYADLGIDLEEKAFYDILKELAIKYDFSYPEDKLLALAAEVKTVVDDKVRYTDWSQREDIKAELKVDLILLLAKHGYPPVDRDEVYKEIFEQAENYKTHRASLSAFL</sequence>
<dbReference type="Pfam" id="PF11867">
    <property type="entry name" value="T1RH-like_C"/>
    <property type="match status" value="1"/>
</dbReference>
<keyword evidence="2" id="KW-0540">Nuclease</keyword>
<name>A0A2A3MD28_9PSED</name>
<dbReference type="Proteomes" id="UP000242313">
    <property type="component" value="Unassembled WGS sequence"/>
</dbReference>
<feature type="domain" description="Type I restriction enzyme HindI endonuclease subunit-like C-terminal" evidence="1">
    <location>
        <begin position="7"/>
        <end position="157"/>
    </location>
</feature>
<gene>
    <name evidence="2" type="ORF">CNQ84_18695</name>
</gene>